<reference evidence="6 8" key="2">
    <citation type="submission" date="2018-12" db="EMBL/GenBank/DDBJ databases">
        <authorList>
            <person name="hu s."/>
            <person name="Xu Y."/>
            <person name="Xu B."/>
            <person name="Li F."/>
        </authorList>
    </citation>
    <scope>NUCLEOTIDE SEQUENCE [LARGE SCALE GENOMIC DNA]</scope>
    <source>
        <strain evidence="6 8">KSW2-17</strain>
    </source>
</reference>
<comment type="caution">
    <text evidence="5">The sequence shown here is derived from an EMBL/GenBank/DDBJ whole genome shotgun (WGS) entry which is preliminary data.</text>
</comment>
<dbReference type="PROSITE" id="PS00893">
    <property type="entry name" value="NUDIX_BOX"/>
    <property type="match status" value="1"/>
</dbReference>
<evidence type="ECO:0000313" key="5">
    <source>
        <dbReference type="EMBL" id="PSL39095.1"/>
    </source>
</evidence>
<dbReference type="GO" id="GO:0016787">
    <property type="term" value="F:hydrolase activity"/>
    <property type="evidence" value="ECO:0007669"/>
    <property type="project" value="UniProtKB-KW"/>
</dbReference>
<dbReference type="EMBL" id="PYAU01000001">
    <property type="protein sequence ID" value="PSL39095.1"/>
    <property type="molecule type" value="Genomic_DNA"/>
</dbReference>
<evidence type="ECO:0000256" key="1">
    <source>
        <dbReference type="ARBA" id="ARBA00001946"/>
    </source>
</evidence>
<evidence type="ECO:0000313" key="7">
    <source>
        <dbReference type="Proteomes" id="UP000241203"/>
    </source>
</evidence>
<dbReference type="PANTHER" id="PTHR43046">
    <property type="entry name" value="GDP-MANNOSE MANNOSYL HYDROLASE"/>
    <property type="match status" value="1"/>
</dbReference>
<sequence>MNSGPADTPPRRGSPDSGDGWVEGPDGRRFWGLFGAAGLLAFDPNRGILLQHRAVWSHFGGTWGLPGGARHKGESALQGALREATEEAGVPHASVRARLSSVLDLGFWSYTTVLVDVLEQFDAEATDPESIELRWVPVAEVDTLPLHPGFDEAWPSLRDSLKRRAVVIVDAANVVGSRPDGWWKDRAGAAERLLASVSTLAREGVPAPAFDLPESWWWPEFVVVLEGDARQAAVEEAERVTVVSAPGSGDDEILEQVQRSFDGGAEHVIVVTADHELQRRVERMGAGFAGPRVLLELSGY</sequence>
<keyword evidence="2 6" id="KW-0378">Hydrolase</keyword>
<name>A0A2P8GYR7_9MICO</name>
<dbReference type="EMBL" id="RZGY01000001">
    <property type="protein sequence ID" value="RUQ86458.1"/>
    <property type="molecule type" value="Genomic_DNA"/>
</dbReference>
<dbReference type="Proteomes" id="UP000268291">
    <property type="component" value="Unassembled WGS sequence"/>
</dbReference>
<dbReference type="PROSITE" id="PS51462">
    <property type="entry name" value="NUDIX"/>
    <property type="match status" value="1"/>
</dbReference>
<evidence type="ECO:0000313" key="8">
    <source>
        <dbReference type="Proteomes" id="UP000268291"/>
    </source>
</evidence>
<dbReference type="Gene3D" id="3.90.79.10">
    <property type="entry name" value="Nucleoside Triphosphate Pyrophosphohydrolase"/>
    <property type="match status" value="1"/>
</dbReference>
<dbReference type="CDD" id="cd18877">
    <property type="entry name" value="NUDIX_Hydrolase"/>
    <property type="match status" value="1"/>
</dbReference>
<gene>
    <name evidence="5" type="ORF">CLV49_2727</name>
    <name evidence="6" type="ORF">ELQ93_05590</name>
</gene>
<dbReference type="SUPFAM" id="SSF55811">
    <property type="entry name" value="Nudix"/>
    <property type="match status" value="1"/>
</dbReference>
<dbReference type="PANTHER" id="PTHR43046:SF2">
    <property type="entry name" value="8-OXO-DGTP DIPHOSPHATASE-RELATED"/>
    <property type="match status" value="1"/>
</dbReference>
<dbReference type="AlphaFoldDB" id="A0A2P8GYR7"/>
<keyword evidence="8" id="KW-1185">Reference proteome</keyword>
<dbReference type="InterPro" id="IPR000086">
    <property type="entry name" value="NUDIX_hydrolase_dom"/>
</dbReference>
<dbReference type="Proteomes" id="UP000241203">
    <property type="component" value="Unassembled WGS sequence"/>
</dbReference>
<protein>
    <submittedName>
        <fullName evidence="5">ADP-ribose pyrophosphatase YjhB (NUDIX family)</fullName>
    </submittedName>
    <submittedName>
        <fullName evidence="6">NUDIX hydrolase</fullName>
    </submittedName>
</protein>
<feature type="domain" description="Nudix hydrolase" evidence="4">
    <location>
        <begin position="32"/>
        <end position="158"/>
    </location>
</feature>
<accession>A0A2P8GYR7</accession>
<evidence type="ECO:0000256" key="2">
    <source>
        <dbReference type="ARBA" id="ARBA00022801"/>
    </source>
</evidence>
<dbReference type="RefSeq" id="WP_106564011.1">
    <property type="nucleotide sequence ID" value="NZ_PYAU01000001.1"/>
</dbReference>
<dbReference type="InterPro" id="IPR020084">
    <property type="entry name" value="NUDIX_hydrolase_CS"/>
</dbReference>
<comment type="cofactor">
    <cofactor evidence="1">
        <name>Mg(2+)</name>
        <dbReference type="ChEBI" id="CHEBI:18420"/>
    </cofactor>
</comment>
<dbReference type="InterPro" id="IPR015797">
    <property type="entry name" value="NUDIX_hydrolase-like_dom_sf"/>
</dbReference>
<proteinExistence type="predicted"/>
<reference evidence="5 7" key="1">
    <citation type="submission" date="2018-03" db="EMBL/GenBank/DDBJ databases">
        <title>Genomic Encyclopedia of Archaeal and Bacterial Type Strains, Phase II (KMG-II): from individual species to whole genera.</title>
        <authorList>
            <person name="Goeker M."/>
        </authorList>
    </citation>
    <scope>NUCLEOTIDE SEQUENCE [LARGE SCALE GENOMIC DNA]</scope>
    <source>
        <strain evidence="5 7">DSM 21548</strain>
    </source>
</reference>
<dbReference type="Pfam" id="PF00293">
    <property type="entry name" value="NUDIX"/>
    <property type="match status" value="1"/>
</dbReference>
<evidence type="ECO:0000256" key="3">
    <source>
        <dbReference type="SAM" id="MobiDB-lite"/>
    </source>
</evidence>
<evidence type="ECO:0000259" key="4">
    <source>
        <dbReference type="PROSITE" id="PS51462"/>
    </source>
</evidence>
<dbReference type="OrthoDB" id="3404294at2"/>
<organism evidence="5 7">
    <name type="scientific">Labedella gwakjiensis</name>
    <dbReference type="NCBI Taxonomy" id="390269"/>
    <lineage>
        <taxon>Bacteria</taxon>
        <taxon>Bacillati</taxon>
        <taxon>Actinomycetota</taxon>
        <taxon>Actinomycetes</taxon>
        <taxon>Micrococcales</taxon>
        <taxon>Microbacteriaceae</taxon>
        <taxon>Labedella</taxon>
    </lineage>
</organism>
<evidence type="ECO:0000313" key="6">
    <source>
        <dbReference type="EMBL" id="RUQ86458.1"/>
    </source>
</evidence>
<feature type="region of interest" description="Disordered" evidence="3">
    <location>
        <begin position="1"/>
        <end position="22"/>
    </location>
</feature>